<gene>
    <name evidence="3" type="ORF">RJ640_008764</name>
</gene>
<dbReference type="AlphaFoldDB" id="A0AA88QBF0"/>
<dbReference type="InterPro" id="IPR043502">
    <property type="entry name" value="DNA/RNA_pol_sf"/>
</dbReference>
<dbReference type="EMBL" id="JAVXUO010003147">
    <property type="protein sequence ID" value="KAK2966198.1"/>
    <property type="molecule type" value="Genomic_DNA"/>
</dbReference>
<dbReference type="SUPFAM" id="SSF56672">
    <property type="entry name" value="DNA/RNA polymerases"/>
    <property type="match status" value="1"/>
</dbReference>
<protein>
    <recommendedName>
        <fullName evidence="2">Reverse transcriptase Ty1/copia-type domain-containing protein</fullName>
    </recommendedName>
</protein>
<evidence type="ECO:0000259" key="2">
    <source>
        <dbReference type="Pfam" id="PF07727"/>
    </source>
</evidence>
<sequence>MPHGIDKTLLSALGLTPNLDDSNPTRAAQAQPDMASIPVHGPLEDTWVTPTADQLEAQMIPNQVHGTYTNILPNPARFNAADHSLFTSSNSSSFLVVLIYVNDVIITGNDIARIHRLKSYLDQKFYIKDLGKILYFLGIEVACSPSSIVICQRKYALDILEESGLLDAKPSSFPIDSKYKLQTNIGPLCANLGRYRRIVGRLLYLTITRPDISYAVHILSQFMHSPRQPHLDAAYRVLHYLKGSLGQGLFFPSAGPLSMPAYCDIDWAGYPTTRRSTIGYIGFLGSSLIS</sequence>
<evidence type="ECO:0000256" key="1">
    <source>
        <dbReference type="SAM" id="MobiDB-lite"/>
    </source>
</evidence>
<dbReference type="PANTHER" id="PTHR11439:SF520">
    <property type="entry name" value="CYSTEINE-RICH RLK (RECEPTOR-LIKE PROTEIN KINASE) 8"/>
    <property type="match status" value="1"/>
</dbReference>
<organism evidence="3 4">
    <name type="scientific">Escallonia rubra</name>
    <dbReference type="NCBI Taxonomy" id="112253"/>
    <lineage>
        <taxon>Eukaryota</taxon>
        <taxon>Viridiplantae</taxon>
        <taxon>Streptophyta</taxon>
        <taxon>Embryophyta</taxon>
        <taxon>Tracheophyta</taxon>
        <taxon>Spermatophyta</taxon>
        <taxon>Magnoliopsida</taxon>
        <taxon>eudicotyledons</taxon>
        <taxon>Gunneridae</taxon>
        <taxon>Pentapetalae</taxon>
        <taxon>asterids</taxon>
        <taxon>campanulids</taxon>
        <taxon>Escalloniales</taxon>
        <taxon>Escalloniaceae</taxon>
        <taxon>Escallonia</taxon>
    </lineage>
</organism>
<keyword evidence="4" id="KW-1185">Reference proteome</keyword>
<reference evidence="3" key="1">
    <citation type="submission" date="2022-12" db="EMBL/GenBank/DDBJ databases">
        <title>Draft genome assemblies for two species of Escallonia (Escalloniales).</title>
        <authorList>
            <person name="Chanderbali A."/>
            <person name="Dervinis C."/>
            <person name="Anghel I."/>
            <person name="Soltis D."/>
            <person name="Soltis P."/>
            <person name="Zapata F."/>
        </authorList>
    </citation>
    <scope>NUCLEOTIDE SEQUENCE</scope>
    <source>
        <strain evidence="3">UCBG92.1500</strain>
        <tissue evidence="3">Leaf</tissue>
    </source>
</reference>
<dbReference type="Pfam" id="PF07727">
    <property type="entry name" value="RVT_2"/>
    <property type="match status" value="1"/>
</dbReference>
<name>A0AA88QBF0_9ASTE</name>
<dbReference type="PANTHER" id="PTHR11439">
    <property type="entry name" value="GAG-POL-RELATED RETROTRANSPOSON"/>
    <property type="match status" value="1"/>
</dbReference>
<evidence type="ECO:0000313" key="4">
    <source>
        <dbReference type="Proteomes" id="UP001187471"/>
    </source>
</evidence>
<comment type="caution">
    <text evidence="3">The sequence shown here is derived from an EMBL/GenBank/DDBJ whole genome shotgun (WGS) entry which is preliminary data.</text>
</comment>
<dbReference type="InterPro" id="IPR013103">
    <property type="entry name" value="RVT_2"/>
</dbReference>
<evidence type="ECO:0000313" key="3">
    <source>
        <dbReference type="EMBL" id="KAK2966198.1"/>
    </source>
</evidence>
<dbReference type="Proteomes" id="UP001187471">
    <property type="component" value="Unassembled WGS sequence"/>
</dbReference>
<feature type="compositionally biased region" description="Polar residues" evidence="1">
    <location>
        <begin position="19"/>
        <end position="28"/>
    </location>
</feature>
<feature type="domain" description="Reverse transcriptase Ty1/copia-type" evidence="2">
    <location>
        <begin position="80"/>
        <end position="175"/>
    </location>
</feature>
<feature type="region of interest" description="Disordered" evidence="1">
    <location>
        <begin position="16"/>
        <end position="40"/>
    </location>
</feature>
<accession>A0AA88QBF0</accession>
<proteinExistence type="predicted"/>